<evidence type="ECO:0008006" key="3">
    <source>
        <dbReference type="Google" id="ProtNLM"/>
    </source>
</evidence>
<dbReference type="EMBL" id="FMUS01000014">
    <property type="protein sequence ID" value="SCY72886.1"/>
    <property type="molecule type" value="Genomic_DNA"/>
</dbReference>
<reference evidence="1 2" key="1">
    <citation type="submission" date="2016-10" db="EMBL/GenBank/DDBJ databases">
        <authorList>
            <person name="de Groot N.N."/>
        </authorList>
    </citation>
    <scope>NUCLEOTIDE SEQUENCE [LARGE SCALE GENOMIC DNA]</scope>
    <source>
        <strain evidence="1 2">DSM 18978</strain>
    </source>
</reference>
<sequence>MAKSEKVQVAGNNLVCPVCGYDEFWKRETLMNTAGATFLGFDWANQAAQNYICDKCGYVYWFLEK</sequence>
<dbReference type="STRING" id="1120976.SAMN03080606_02301"/>
<gene>
    <name evidence="1" type="ORF">SAMN03080606_02301</name>
</gene>
<evidence type="ECO:0000313" key="1">
    <source>
        <dbReference type="EMBL" id="SCY72886.1"/>
    </source>
</evidence>
<dbReference type="OrthoDB" id="72206at2"/>
<accession>A0A1G5I9Q0</accession>
<name>A0A1G5I9Q0_9FIRM</name>
<dbReference type="AlphaFoldDB" id="A0A1G5I9Q0"/>
<dbReference type="Proteomes" id="UP000198636">
    <property type="component" value="Unassembled WGS sequence"/>
</dbReference>
<organism evidence="1 2">
    <name type="scientific">Alkaliphilus peptidifermentans DSM 18978</name>
    <dbReference type="NCBI Taxonomy" id="1120976"/>
    <lineage>
        <taxon>Bacteria</taxon>
        <taxon>Bacillati</taxon>
        <taxon>Bacillota</taxon>
        <taxon>Clostridia</taxon>
        <taxon>Peptostreptococcales</taxon>
        <taxon>Natronincolaceae</taxon>
        <taxon>Alkaliphilus</taxon>
    </lineage>
</organism>
<protein>
    <recommendedName>
        <fullName evidence="3">Nucleic-acid-binding protein containing Zn-ribbon domain</fullName>
    </recommendedName>
</protein>
<evidence type="ECO:0000313" key="2">
    <source>
        <dbReference type="Proteomes" id="UP000198636"/>
    </source>
</evidence>
<keyword evidence="2" id="KW-1185">Reference proteome</keyword>
<proteinExistence type="predicted"/>
<dbReference type="RefSeq" id="WP_091543432.1">
    <property type="nucleotide sequence ID" value="NZ_FMUS01000014.1"/>
</dbReference>